<proteinExistence type="predicted"/>
<keyword evidence="2" id="KW-1185">Reference proteome</keyword>
<accession>F5T2Z9</accession>
<evidence type="ECO:0000313" key="1">
    <source>
        <dbReference type="EMBL" id="EGL53358.1"/>
    </source>
</evidence>
<dbReference type="AlphaFoldDB" id="F5T2Z9"/>
<protein>
    <submittedName>
        <fullName evidence="1">Uncharacterized protein</fullName>
    </submittedName>
</protein>
<dbReference type="Proteomes" id="UP000003544">
    <property type="component" value="Unassembled WGS sequence"/>
</dbReference>
<gene>
    <name evidence="1" type="ORF">MAMP_00896</name>
</gene>
<reference evidence="1 2" key="1">
    <citation type="journal article" date="2011" name="J. Bacteriol.">
        <title>Draft genome sequence of Methylophaga aminisulfidivorans MP T.</title>
        <authorList>
            <person name="Han G.H."/>
            <person name="Kim W."/>
            <person name="Chun J."/>
            <person name="Kim S.W."/>
        </authorList>
    </citation>
    <scope>NUCLEOTIDE SEQUENCE [LARGE SCALE GENOMIC DNA]</scope>
    <source>
        <strain evidence="2">MP(T)</strain>
    </source>
</reference>
<dbReference type="STRING" id="1026882.MAMP_00896"/>
<comment type="caution">
    <text evidence="1">The sequence shown here is derived from an EMBL/GenBank/DDBJ whole genome shotgun (WGS) entry which is preliminary data.</text>
</comment>
<name>F5T2Z9_9GAMM</name>
<evidence type="ECO:0000313" key="2">
    <source>
        <dbReference type="Proteomes" id="UP000003544"/>
    </source>
</evidence>
<organism evidence="1 2">
    <name type="scientific">Methylophaga aminisulfidivorans MP</name>
    <dbReference type="NCBI Taxonomy" id="1026882"/>
    <lineage>
        <taxon>Bacteria</taxon>
        <taxon>Pseudomonadati</taxon>
        <taxon>Pseudomonadota</taxon>
        <taxon>Gammaproteobacteria</taxon>
        <taxon>Thiotrichales</taxon>
        <taxon>Piscirickettsiaceae</taxon>
        <taxon>Methylophaga</taxon>
    </lineage>
</organism>
<sequence length="40" mass="4377">MGKPLLIIDCVMADLIDYTLNASIYPSNPNVTSDFLMCLA</sequence>
<dbReference type="EMBL" id="AFIG01000003">
    <property type="protein sequence ID" value="EGL53358.1"/>
    <property type="molecule type" value="Genomic_DNA"/>
</dbReference>